<organism evidence="2 3">
    <name type="scientific">Symbiodinium microadriaticum</name>
    <name type="common">Dinoflagellate</name>
    <name type="synonym">Zooxanthella microadriatica</name>
    <dbReference type="NCBI Taxonomy" id="2951"/>
    <lineage>
        <taxon>Eukaryota</taxon>
        <taxon>Sar</taxon>
        <taxon>Alveolata</taxon>
        <taxon>Dinophyceae</taxon>
        <taxon>Suessiales</taxon>
        <taxon>Symbiodiniaceae</taxon>
        <taxon>Symbiodinium</taxon>
    </lineage>
</organism>
<dbReference type="OrthoDB" id="432328at2759"/>
<evidence type="ECO:0000256" key="1">
    <source>
        <dbReference type="SAM" id="MobiDB-lite"/>
    </source>
</evidence>
<dbReference type="AlphaFoldDB" id="A0A1Q9BVA9"/>
<sequence>MQFLDELVELGLPNVEAIDAEKSREIVQEDVASLIVEGDESEVKQEADAPEQEDVQSSELPLQLDVFDSEGLVCYFVQLSKPGSSAKLHLADTEQEGKPGPKTAVPRCKATGSSFSFVNATDALDEQTELCRRCFGSVGGLPVAFVKAAVRFNVSESDFLLLGTHGIATFEALAYRLIKADDMEVFMREEIAPKAAYKQPDGVVVTFDRAPAIQWTTFKMSEDCAALRKLWALSREICKAEVELLASGDTEKSKVKVDISLAITMEKDAVKAGMPEPHTDRERPSLYTLSKAARALVPPGASYEYVGWEYFLSLEEEGRLVRAGKLLKAQPELVMGRDHKLTIATKDDDEIHVEEVDTMESFRMHLEIRARAMAMLKVASYEVYRALTDRYVAKLKSQVPQGMRQPTLNEVRRFDRNIHEDALRWLARSVGSLDKAIMHYLKDDALPVWRLLDPVIDSLPDQGVEKTGSSSQGTSAKRKREEPTDDDKLDKKTSDSDPKQADTSKGTKCLVCGKKHTPLCPLPPGFRKKQREENRKKKAEAKAKASANSGTAGSDKKSRSQCIWKHGEGGGDPNCWNAPLSMAVGRQFGAEVSISITAVYNPDSDTAELFEIFGQPFGA</sequence>
<feature type="region of interest" description="Disordered" evidence="1">
    <location>
        <begin position="37"/>
        <end position="58"/>
    </location>
</feature>
<keyword evidence="3" id="KW-1185">Reference proteome</keyword>
<reference evidence="2 3" key="1">
    <citation type="submission" date="2016-02" db="EMBL/GenBank/DDBJ databases">
        <title>Genome analysis of coral dinoflagellate symbionts highlights evolutionary adaptations to a symbiotic lifestyle.</title>
        <authorList>
            <person name="Aranda M."/>
            <person name="Li Y."/>
            <person name="Liew Y.J."/>
            <person name="Baumgarten S."/>
            <person name="Simakov O."/>
            <person name="Wilson M."/>
            <person name="Piel J."/>
            <person name="Ashoor H."/>
            <person name="Bougouffa S."/>
            <person name="Bajic V.B."/>
            <person name="Ryu T."/>
            <person name="Ravasi T."/>
            <person name="Bayer T."/>
            <person name="Micklem G."/>
            <person name="Kim H."/>
            <person name="Bhak J."/>
            <person name="Lajeunesse T.C."/>
            <person name="Voolstra C.R."/>
        </authorList>
    </citation>
    <scope>NUCLEOTIDE SEQUENCE [LARGE SCALE GENOMIC DNA]</scope>
    <source>
        <strain evidence="2 3">CCMP2467</strain>
    </source>
</reference>
<feature type="non-terminal residue" evidence="2">
    <location>
        <position position="619"/>
    </location>
</feature>
<comment type="caution">
    <text evidence="2">The sequence shown here is derived from an EMBL/GenBank/DDBJ whole genome shotgun (WGS) entry which is preliminary data.</text>
</comment>
<feature type="region of interest" description="Disordered" evidence="1">
    <location>
        <begin position="460"/>
        <end position="506"/>
    </location>
</feature>
<feature type="region of interest" description="Disordered" evidence="1">
    <location>
        <begin position="521"/>
        <end position="562"/>
    </location>
</feature>
<evidence type="ECO:0000313" key="2">
    <source>
        <dbReference type="EMBL" id="OLP74595.1"/>
    </source>
</evidence>
<evidence type="ECO:0000313" key="3">
    <source>
        <dbReference type="Proteomes" id="UP000186817"/>
    </source>
</evidence>
<dbReference type="Proteomes" id="UP000186817">
    <property type="component" value="Unassembled WGS sequence"/>
</dbReference>
<protein>
    <submittedName>
        <fullName evidence="2">Uncharacterized protein</fullName>
    </submittedName>
</protein>
<feature type="compositionally biased region" description="Basic and acidic residues" evidence="1">
    <location>
        <begin position="479"/>
        <end position="502"/>
    </location>
</feature>
<name>A0A1Q9BVA9_SYMMI</name>
<gene>
    <name evidence="2" type="ORF">AK812_SmicGene45818</name>
</gene>
<accession>A0A1Q9BVA9</accession>
<feature type="compositionally biased region" description="Basic and acidic residues" evidence="1">
    <location>
        <begin position="530"/>
        <end position="543"/>
    </location>
</feature>
<dbReference type="EMBL" id="LSRX01003487">
    <property type="protein sequence ID" value="OLP74595.1"/>
    <property type="molecule type" value="Genomic_DNA"/>
</dbReference>
<proteinExistence type="predicted"/>